<reference evidence="2" key="2">
    <citation type="submission" date="2021-04" db="EMBL/GenBank/DDBJ databases">
        <authorList>
            <person name="Gilroy R."/>
        </authorList>
    </citation>
    <scope>NUCLEOTIDE SEQUENCE</scope>
    <source>
        <strain evidence="2">CHK156-179</strain>
    </source>
</reference>
<dbReference type="InterPro" id="IPR000182">
    <property type="entry name" value="GNAT_dom"/>
</dbReference>
<dbReference type="Gene3D" id="3.40.630.30">
    <property type="match status" value="1"/>
</dbReference>
<dbReference type="CDD" id="cd04301">
    <property type="entry name" value="NAT_SF"/>
    <property type="match status" value="1"/>
</dbReference>
<organism evidence="2 3">
    <name type="scientific">Candidatus Gallimonas gallistercoris</name>
    <dbReference type="NCBI Taxonomy" id="2838602"/>
    <lineage>
        <taxon>Bacteria</taxon>
        <taxon>Bacillati</taxon>
        <taxon>Bacillota</taxon>
        <taxon>Clostridia</taxon>
        <taxon>Candidatus Gallimonas</taxon>
    </lineage>
</organism>
<gene>
    <name evidence="2" type="ORF">H9797_07400</name>
</gene>
<sequence>MEGADIGACSDLFCKVFSAPPWNEDVSPKEARRYFENCFSLASFRGFVAESGGRIVGLAAGFLKPWRKGMEFYLDEFCVAPSFQGKGIGSRLLGEIRARLAEEGVFGAMLNTERAYPAYSFYLKNGFSDAGLSVLVRET</sequence>
<name>A0A9D2KGW8_9FIRM</name>
<dbReference type="SUPFAM" id="SSF55729">
    <property type="entry name" value="Acyl-CoA N-acyltransferases (Nat)"/>
    <property type="match status" value="1"/>
</dbReference>
<dbReference type="InterPro" id="IPR016181">
    <property type="entry name" value="Acyl_CoA_acyltransferase"/>
</dbReference>
<dbReference type="GO" id="GO:0016747">
    <property type="term" value="F:acyltransferase activity, transferring groups other than amino-acyl groups"/>
    <property type="evidence" value="ECO:0007669"/>
    <property type="project" value="InterPro"/>
</dbReference>
<evidence type="ECO:0000313" key="2">
    <source>
        <dbReference type="EMBL" id="HJA03182.1"/>
    </source>
</evidence>
<evidence type="ECO:0000259" key="1">
    <source>
        <dbReference type="PROSITE" id="PS51186"/>
    </source>
</evidence>
<comment type="caution">
    <text evidence="2">The sequence shown here is derived from an EMBL/GenBank/DDBJ whole genome shotgun (WGS) entry which is preliminary data.</text>
</comment>
<protein>
    <submittedName>
        <fullName evidence="2">GNAT family N-acetyltransferase</fullName>
    </submittedName>
</protein>
<feature type="domain" description="N-acetyltransferase" evidence="1">
    <location>
        <begin position="1"/>
        <end position="139"/>
    </location>
</feature>
<accession>A0A9D2KGW8</accession>
<dbReference type="Pfam" id="PF00583">
    <property type="entry name" value="Acetyltransf_1"/>
    <property type="match status" value="1"/>
</dbReference>
<proteinExistence type="predicted"/>
<evidence type="ECO:0000313" key="3">
    <source>
        <dbReference type="Proteomes" id="UP000824221"/>
    </source>
</evidence>
<dbReference type="Proteomes" id="UP000824221">
    <property type="component" value="Unassembled WGS sequence"/>
</dbReference>
<dbReference type="PROSITE" id="PS51186">
    <property type="entry name" value="GNAT"/>
    <property type="match status" value="1"/>
</dbReference>
<dbReference type="AlphaFoldDB" id="A0A9D2KGW8"/>
<dbReference type="EMBL" id="DXAJ01000111">
    <property type="protein sequence ID" value="HJA03182.1"/>
    <property type="molecule type" value="Genomic_DNA"/>
</dbReference>
<reference evidence="2" key="1">
    <citation type="journal article" date="2021" name="PeerJ">
        <title>Extensive microbial diversity within the chicken gut microbiome revealed by metagenomics and culture.</title>
        <authorList>
            <person name="Gilroy R."/>
            <person name="Ravi A."/>
            <person name="Getino M."/>
            <person name="Pursley I."/>
            <person name="Horton D.L."/>
            <person name="Alikhan N.F."/>
            <person name="Baker D."/>
            <person name="Gharbi K."/>
            <person name="Hall N."/>
            <person name="Watson M."/>
            <person name="Adriaenssens E.M."/>
            <person name="Foster-Nyarko E."/>
            <person name="Jarju S."/>
            <person name="Secka A."/>
            <person name="Antonio M."/>
            <person name="Oren A."/>
            <person name="Chaudhuri R.R."/>
            <person name="La Ragione R."/>
            <person name="Hildebrand F."/>
            <person name="Pallen M.J."/>
        </authorList>
    </citation>
    <scope>NUCLEOTIDE SEQUENCE</scope>
    <source>
        <strain evidence="2">CHK156-179</strain>
    </source>
</reference>